<dbReference type="EMBL" id="LCNT01000005">
    <property type="protein sequence ID" value="KKU60964.1"/>
    <property type="molecule type" value="Genomic_DNA"/>
</dbReference>
<dbReference type="AlphaFoldDB" id="A0A0G1RUG6"/>
<sequence>MDVYDRLDGVTHPKAVMAVKYLFGIAVSYNTTDFRKLADAYTAKVGDLMPADALATIIAIRQALENALATNGEARKGYAIAYMAWANGLSFAQTKAFVDGRKR</sequence>
<accession>A0A0G1RUG6</accession>
<organism evidence="1 2">
    <name type="scientific">Candidatus Beckwithbacteria bacterium GW2011_GWB1_47_15</name>
    <dbReference type="NCBI Taxonomy" id="1618371"/>
    <lineage>
        <taxon>Bacteria</taxon>
        <taxon>Candidatus Beckwithiibacteriota</taxon>
    </lineage>
</organism>
<proteinExistence type="predicted"/>
<evidence type="ECO:0000313" key="1">
    <source>
        <dbReference type="EMBL" id="KKU60964.1"/>
    </source>
</evidence>
<name>A0A0G1RUG6_9BACT</name>
<comment type="caution">
    <text evidence="1">The sequence shown here is derived from an EMBL/GenBank/DDBJ whole genome shotgun (WGS) entry which is preliminary data.</text>
</comment>
<dbReference type="Proteomes" id="UP000033860">
    <property type="component" value="Unassembled WGS sequence"/>
</dbReference>
<gene>
    <name evidence="1" type="ORF">UX85_C0005G0001</name>
</gene>
<reference evidence="1 2" key="1">
    <citation type="journal article" date="2015" name="Nature">
        <title>rRNA introns, odd ribosomes, and small enigmatic genomes across a large radiation of phyla.</title>
        <authorList>
            <person name="Brown C.T."/>
            <person name="Hug L.A."/>
            <person name="Thomas B.C."/>
            <person name="Sharon I."/>
            <person name="Castelle C.J."/>
            <person name="Singh A."/>
            <person name="Wilkins M.J."/>
            <person name="Williams K.H."/>
            <person name="Banfield J.F."/>
        </authorList>
    </citation>
    <scope>NUCLEOTIDE SEQUENCE [LARGE SCALE GENOMIC DNA]</scope>
</reference>
<protein>
    <submittedName>
        <fullName evidence="1">Uncharacterized protein</fullName>
    </submittedName>
</protein>
<evidence type="ECO:0000313" key="2">
    <source>
        <dbReference type="Proteomes" id="UP000033860"/>
    </source>
</evidence>